<gene>
    <name evidence="2" type="ORF">A8L45_10785</name>
</gene>
<name>A0A1C3EJ84_9GAMM</name>
<dbReference type="AlphaFoldDB" id="A0A1C3EJ84"/>
<evidence type="ECO:0000313" key="2">
    <source>
        <dbReference type="EMBL" id="ODA33279.1"/>
    </source>
</evidence>
<proteinExistence type="predicted"/>
<reference evidence="2 3" key="1">
    <citation type="submission" date="2016-05" db="EMBL/GenBank/DDBJ databases">
        <title>Genomic Taxonomy of the Vibrionaceae.</title>
        <authorList>
            <person name="Gomez-Gil B."/>
            <person name="Enciso-Ibarra J."/>
        </authorList>
    </citation>
    <scope>NUCLEOTIDE SEQUENCE [LARGE SCALE GENOMIC DNA]</scope>
    <source>
        <strain evidence="2 3">CAIM 1920</strain>
    </source>
</reference>
<evidence type="ECO:0000256" key="1">
    <source>
        <dbReference type="SAM" id="MobiDB-lite"/>
    </source>
</evidence>
<dbReference type="RefSeq" id="WP_068902088.1">
    <property type="nucleotide sequence ID" value="NZ_JBHUIF010000006.1"/>
</dbReference>
<dbReference type="STRING" id="1080227.A8L45_10785"/>
<feature type="region of interest" description="Disordered" evidence="1">
    <location>
        <begin position="22"/>
        <end position="61"/>
    </location>
</feature>
<accession>A0A1C3EJ84</accession>
<keyword evidence="3" id="KW-1185">Reference proteome</keyword>
<protein>
    <submittedName>
        <fullName evidence="2">Uncharacterized protein</fullName>
    </submittedName>
</protein>
<evidence type="ECO:0000313" key="3">
    <source>
        <dbReference type="Proteomes" id="UP000094936"/>
    </source>
</evidence>
<sequence length="109" mass="11262">MNISNGGYSPVYQQPVKHTCCEHNKAQQSEKPPLTPEQKVAGVEQGNGAKATADAKGKDKDAGSVESFAYGALGMDHPDEVKSNDDSAYSAGQALSALGTIGAVLSILI</sequence>
<comment type="caution">
    <text evidence="2">The sequence shown here is derived from an EMBL/GenBank/DDBJ whole genome shotgun (WGS) entry which is preliminary data.</text>
</comment>
<organism evidence="2 3">
    <name type="scientific">Veronia pacifica</name>
    <dbReference type="NCBI Taxonomy" id="1080227"/>
    <lineage>
        <taxon>Bacteria</taxon>
        <taxon>Pseudomonadati</taxon>
        <taxon>Pseudomonadota</taxon>
        <taxon>Gammaproteobacteria</taxon>
        <taxon>Vibrionales</taxon>
        <taxon>Vibrionaceae</taxon>
        <taxon>Veronia</taxon>
    </lineage>
</organism>
<dbReference type="OrthoDB" id="6388959at2"/>
<dbReference type="EMBL" id="LYBM01000017">
    <property type="protein sequence ID" value="ODA33279.1"/>
    <property type="molecule type" value="Genomic_DNA"/>
</dbReference>
<dbReference type="Proteomes" id="UP000094936">
    <property type="component" value="Unassembled WGS sequence"/>
</dbReference>